<gene>
    <name evidence="4" type="ORF">OSSY52_00730</name>
</gene>
<proteinExistence type="predicted"/>
<dbReference type="PROSITE" id="PS50977">
    <property type="entry name" value="HTH_TETR_2"/>
    <property type="match status" value="1"/>
</dbReference>
<dbReference type="InterPro" id="IPR001647">
    <property type="entry name" value="HTH_TetR"/>
</dbReference>
<evidence type="ECO:0000259" key="3">
    <source>
        <dbReference type="PROSITE" id="PS50977"/>
    </source>
</evidence>
<dbReference type="InParanoid" id="A0A7G1G7D4"/>
<dbReference type="SUPFAM" id="SSF46689">
    <property type="entry name" value="Homeodomain-like"/>
    <property type="match status" value="1"/>
</dbReference>
<dbReference type="Pfam" id="PF14278">
    <property type="entry name" value="TetR_C_8"/>
    <property type="match status" value="1"/>
</dbReference>
<evidence type="ECO:0000313" key="4">
    <source>
        <dbReference type="EMBL" id="BBE29932.1"/>
    </source>
</evidence>
<name>A0A7G1G7D4_9BACT</name>
<protein>
    <submittedName>
        <fullName evidence="4">TetR family transcriptional regulator</fullName>
    </submittedName>
</protein>
<dbReference type="InterPro" id="IPR039532">
    <property type="entry name" value="TetR_C_Firmicutes"/>
</dbReference>
<evidence type="ECO:0000313" key="5">
    <source>
        <dbReference type="Proteomes" id="UP000516361"/>
    </source>
</evidence>
<dbReference type="RefSeq" id="WP_190615075.1">
    <property type="nucleotide sequence ID" value="NZ_AP018712.1"/>
</dbReference>
<accession>A0A7G1G7D4</accession>
<keyword evidence="1 2" id="KW-0238">DNA-binding</keyword>
<dbReference type="Pfam" id="PF00440">
    <property type="entry name" value="TetR_N"/>
    <property type="match status" value="1"/>
</dbReference>
<dbReference type="AlphaFoldDB" id="A0A7G1G7D4"/>
<sequence>MSKLTQKALSESLKKLMQTIPLSKITVNDVVKECGLNRRTLYYYFHDIYDLLEWTFKTEILNVLGKNRTYETWQKGFLKILYYLRENKKIVLNAYNSIDRDHLENHLDESVYKLIFGVINELSKDMNITEKDKKYVAKFYKIALTNTIIDWVKEHMEEDPKEIVDNLTKILDGDLYRALLKYEKEKPNK</sequence>
<dbReference type="KEGG" id="ocy:OSSY52_00730"/>
<dbReference type="PANTHER" id="PTHR43479">
    <property type="entry name" value="ACREF/ENVCD OPERON REPRESSOR-RELATED"/>
    <property type="match status" value="1"/>
</dbReference>
<feature type="DNA-binding region" description="H-T-H motif" evidence="2">
    <location>
        <begin position="26"/>
        <end position="45"/>
    </location>
</feature>
<dbReference type="InterPro" id="IPR009057">
    <property type="entry name" value="Homeodomain-like_sf"/>
</dbReference>
<dbReference type="GO" id="GO:0003677">
    <property type="term" value="F:DNA binding"/>
    <property type="evidence" value="ECO:0007669"/>
    <property type="project" value="UniProtKB-UniRule"/>
</dbReference>
<dbReference type="Gene3D" id="1.10.357.10">
    <property type="entry name" value="Tetracycline Repressor, domain 2"/>
    <property type="match status" value="1"/>
</dbReference>
<keyword evidence="5" id="KW-1185">Reference proteome</keyword>
<dbReference type="PANTHER" id="PTHR43479:SF7">
    <property type="entry name" value="TETR-FAMILY TRANSCRIPTIONAL REGULATOR"/>
    <property type="match status" value="1"/>
</dbReference>
<dbReference type="Proteomes" id="UP000516361">
    <property type="component" value="Chromosome"/>
</dbReference>
<organism evidence="4 5">
    <name type="scientific">Tepiditoga spiralis</name>
    <dbReference type="NCBI Taxonomy" id="2108365"/>
    <lineage>
        <taxon>Bacteria</taxon>
        <taxon>Thermotogati</taxon>
        <taxon>Thermotogota</taxon>
        <taxon>Thermotogae</taxon>
        <taxon>Petrotogales</taxon>
        <taxon>Petrotogaceae</taxon>
        <taxon>Tepiditoga</taxon>
    </lineage>
</organism>
<feature type="domain" description="HTH tetR-type" evidence="3">
    <location>
        <begin position="3"/>
        <end position="63"/>
    </location>
</feature>
<reference evidence="4 5" key="1">
    <citation type="submission" date="2018-06" db="EMBL/GenBank/DDBJ databases">
        <title>Genome sequencing of Oceanotoga sp. sy52.</title>
        <authorList>
            <person name="Mori K."/>
        </authorList>
    </citation>
    <scope>NUCLEOTIDE SEQUENCE [LARGE SCALE GENOMIC DNA]</scope>
    <source>
        <strain evidence="5">sy52</strain>
    </source>
</reference>
<evidence type="ECO:0000256" key="1">
    <source>
        <dbReference type="ARBA" id="ARBA00023125"/>
    </source>
</evidence>
<evidence type="ECO:0000256" key="2">
    <source>
        <dbReference type="PROSITE-ProRule" id="PRU00335"/>
    </source>
</evidence>
<dbReference type="InterPro" id="IPR050624">
    <property type="entry name" value="HTH-type_Tx_Regulator"/>
</dbReference>
<dbReference type="EMBL" id="AP018712">
    <property type="protein sequence ID" value="BBE29932.1"/>
    <property type="molecule type" value="Genomic_DNA"/>
</dbReference>